<gene>
    <name evidence="1" type="ORF">L2Y54_03465</name>
</gene>
<accession>A0ABY3T1J2</accession>
<proteinExistence type="predicted"/>
<protein>
    <recommendedName>
        <fullName evidence="3">Orc1-like AAA ATPase domain-containing protein</fullName>
    </recommendedName>
</protein>
<dbReference type="Proteomes" id="UP001054801">
    <property type="component" value="Chromosome"/>
</dbReference>
<evidence type="ECO:0000313" key="2">
    <source>
        <dbReference type="Proteomes" id="UP001054801"/>
    </source>
</evidence>
<organism evidence="1 2">
    <name type="scientific">Thiothrix winogradskyi</name>
    <dbReference type="NCBI Taxonomy" id="96472"/>
    <lineage>
        <taxon>Bacteria</taxon>
        <taxon>Pseudomonadati</taxon>
        <taxon>Pseudomonadota</taxon>
        <taxon>Gammaproteobacteria</taxon>
        <taxon>Thiotrichales</taxon>
        <taxon>Thiotrichaceae</taxon>
        <taxon>Thiothrix</taxon>
    </lineage>
</organism>
<keyword evidence="2" id="KW-1185">Reference proteome</keyword>
<reference evidence="1" key="1">
    <citation type="journal article" date="2022" name="Microorganisms">
        <title>Two New Species of Filamentous Sulfur Bacteria of the Genus Thiothrix, Thiothrix winogradskyi sp. nov. and 'Candidatus Thiothrix sulfatifontis' sp. nov.</title>
        <authorList>
            <person name="Ravin N.V."/>
            <person name="Rossetti S."/>
            <person name="Beletsky A.V."/>
            <person name="Kadnikov V.V."/>
            <person name="Rudenko T.S."/>
            <person name="Smolyakov D.D."/>
            <person name="Moskvitina M.I."/>
            <person name="Gureeva M.V."/>
            <person name="Mardanov A.V."/>
            <person name="Grabovich M.Y."/>
        </authorList>
    </citation>
    <scope>NUCLEOTIDE SEQUENCE</scope>
    <source>
        <strain evidence="1">CT3</strain>
    </source>
</reference>
<dbReference type="RefSeq" id="WP_236499845.1">
    <property type="nucleotide sequence ID" value="NZ_CP091244.1"/>
</dbReference>
<dbReference type="EMBL" id="CP091244">
    <property type="protein sequence ID" value="UJS25107.1"/>
    <property type="molecule type" value="Genomic_DNA"/>
</dbReference>
<evidence type="ECO:0000313" key="1">
    <source>
        <dbReference type="EMBL" id="UJS25107.1"/>
    </source>
</evidence>
<name>A0ABY3T1J2_9GAMM</name>
<evidence type="ECO:0008006" key="3">
    <source>
        <dbReference type="Google" id="ProtNLM"/>
    </source>
</evidence>
<dbReference type="SUPFAM" id="SSF52540">
    <property type="entry name" value="P-loop containing nucleoside triphosphate hydrolases"/>
    <property type="match status" value="1"/>
</dbReference>
<dbReference type="Gene3D" id="3.40.50.300">
    <property type="entry name" value="P-loop containing nucleotide triphosphate hydrolases"/>
    <property type="match status" value="1"/>
</dbReference>
<sequence length="540" mass="60752">MIGVFVTFWRHQQAQQAQHTVANLPTSAQGFVARERELLALDQAWHDEDTGFFLLNALGGTGKTSLLQAWLSRLEAADWRGADKVYAWSFPDVTDVADVPALVDEFIGHALQWFGSHLTLPTHPLERVNLLAKLIQRERTLVVLDNFSTVSFDADEISGELPALQTHALGVFINLLAAYNPGLCVIASRQPLPSCELFQLHLTQYTLPDFSDDEGAELLRQRGVLLVPATLRKLSHDFCGHALTLNLLGSHLANGGRIEEVNSILAWRDKEREGLQTRRVLALIEQWLWKTPELLLLYLITLLDRPVTQKELFLLLQSQRQPWFQRWLKPDETLQALAPLSKLSIREFSRVQRRLYHLQLITAAPDTGALDVHSLLRTYFRERVRARFPGIPERLQSLLEKCTQTLATVLPPDTATLPGSQIKYLALGHSDLQAAVTATRSLGVKLEKSAVQKHWYRASIIANHLCEHHLILGNLSAAMYCARRGVAYAELSHDQPSMAQNMKLLTRLLRLTGGVREAAFLLQRARHMAGIQPTVKRLSA</sequence>
<dbReference type="InterPro" id="IPR027417">
    <property type="entry name" value="P-loop_NTPase"/>
</dbReference>